<evidence type="ECO:0000256" key="3">
    <source>
        <dbReference type="ARBA" id="ARBA00023163"/>
    </source>
</evidence>
<dbReference type="InterPro" id="IPR046347">
    <property type="entry name" value="bZIP_sf"/>
</dbReference>
<gene>
    <name evidence="8" type="ORF">N7456_001620</name>
</gene>
<evidence type="ECO:0000256" key="5">
    <source>
        <dbReference type="SAM" id="Coils"/>
    </source>
</evidence>
<protein>
    <submittedName>
        <fullName evidence="8">Transcriptional regulator family: bZIP</fullName>
    </submittedName>
</protein>
<reference evidence="8" key="1">
    <citation type="submission" date="2022-11" db="EMBL/GenBank/DDBJ databases">
        <authorList>
            <person name="Petersen C."/>
        </authorList>
    </citation>
    <scope>NUCLEOTIDE SEQUENCE</scope>
    <source>
        <strain evidence="8">IBT 30069</strain>
    </source>
</reference>
<dbReference type="Gene3D" id="1.20.5.170">
    <property type="match status" value="1"/>
</dbReference>
<dbReference type="PROSITE" id="PS00036">
    <property type="entry name" value="BZIP_BASIC"/>
    <property type="match status" value="1"/>
</dbReference>
<sequence length="208" mass="23105">MQATTENQNVNPLWLDPTLTLQNATSIANPNSIPSSIPSHAESSQPPKAQPRRQGRTNTSKEKLSPEKARNLERNRIAANKCREKRKQSQANMEYTLETETARNQALVAEVSALKEEIWHLKNQLLDHARCDDHRDPVSSQINGGAQNTLGDSLDPLKCPSPSFSVSTWSDESIVDPGTASKASMDEKFTREFYGDGLFESFVDVPNI</sequence>
<dbReference type="PROSITE" id="PS50217">
    <property type="entry name" value="BZIP"/>
    <property type="match status" value="1"/>
</dbReference>
<evidence type="ECO:0000256" key="4">
    <source>
        <dbReference type="ARBA" id="ARBA00023242"/>
    </source>
</evidence>
<dbReference type="AlphaFoldDB" id="A0A9W9KPI0"/>
<keyword evidence="5" id="KW-0175">Coiled coil</keyword>
<keyword evidence="4" id="KW-0539">Nucleus</keyword>
<dbReference type="CDD" id="cd14687">
    <property type="entry name" value="bZIP_ATF2"/>
    <property type="match status" value="1"/>
</dbReference>
<dbReference type="OrthoDB" id="295274at2759"/>
<feature type="compositionally biased region" description="Low complexity" evidence="6">
    <location>
        <begin position="26"/>
        <end position="39"/>
    </location>
</feature>
<evidence type="ECO:0000259" key="7">
    <source>
        <dbReference type="PROSITE" id="PS50217"/>
    </source>
</evidence>
<name>A0A9W9KPI0_9EURO</name>
<evidence type="ECO:0000256" key="1">
    <source>
        <dbReference type="ARBA" id="ARBA00004123"/>
    </source>
</evidence>
<evidence type="ECO:0000313" key="9">
    <source>
        <dbReference type="Proteomes" id="UP001149165"/>
    </source>
</evidence>
<dbReference type="SUPFAM" id="SSF57959">
    <property type="entry name" value="Leucine zipper domain"/>
    <property type="match status" value="1"/>
</dbReference>
<dbReference type="GO" id="GO:0005634">
    <property type="term" value="C:nucleus"/>
    <property type="evidence" value="ECO:0007669"/>
    <property type="project" value="UniProtKB-SubCell"/>
</dbReference>
<keyword evidence="9" id="KW-1185">Reference proteome</keyword>
<proteinExistence type="predicted"/>
<evidence type="ECO:0000256" key="2">
    <source>
        <dbReference type="ARBA" id="ARBA00023015"/>
    </source>
</evidence>
<feature type="region of interest" description="Disordered" evidence="6">
    <location>
        <begin position="25"/>
        <end position="76"/>
    </location>
</feature>
<feature type="compositionally biased region" description="Basic and acidic residues" evidence="6">
    <location>
        <begin position="59"/>
        <end position="76"/>
    </location>
</feature>
<dbReference type="SMART" id="SM00338">
    <property type="entry name" value="BRLZ"/>
    <property type="match status" value="1"/>
</dbReference>
<feature type="domain" description="BZIP" evidence="7">
    <location>
        <begin position="65"/>
        <end position="128"/>
    </location>
</feature>
<dbReference type="Pfam" id="PF00170">
    <property type="entry name" value="bZIP_1"/>
    <property type="match status" value="1"/>
</dbReference>
<comment type="caution">
    <text evidence="8">The sequence shown here is derived from an EMBL/GenBank/DDBJ whole genome shotgun (WGS) entry which is preliminary data.</text>
</comment>
<comment type="subcellular location">
    <subcellularLocation>
        <location evidence="1">Nucleus</location>
    </subcellularLocation>
</comment>
<dbReference type="Proteomes" id="UP001149165">
    <property type="component" value="Unassembled WGS sequence"/>
</dbReference>
<organism evidence="8 9">
    <name type="scientific">Penicillium angulare</name>
    <dbReference type="NCBI Taxonomy" id="116970"/>
    <lineage>
        <taxon>Eukaryota</taxon>
        <taxon>Fungi</taxon>
        <taxon>Dikarya</taxon>
        <taxon>Ascomycota</taxon>
        <taxon>Pezizomycotina</taxon>
        <taxon>Eurotiomycetes</taxon>
        <taxon>Eurotiomycetidae</taxon>
        <taxon>Eurotiales</taxon>
        <taxon>Aspergillaceae</taxon>
        <taxon>Penicillium</taxon>
    </lineage>
</organism>
<dbReference type="GO" id="GO:0003700">
    <property type="term" value="F:DNA-binding transcription factor activity"/>
    <property type="evidence" value="ECO:0007669"/>
    <property type="project" value="InterPro"/>
</dbReference>
<dbReference type="InterPro" id="IPR004827">
    <property type="entry name" value="bZIP"/>
</dbReference>
<dbReference type="PANTHER" id="PTHR19304">
    <property type="entry name" value="CYCLIC-AMP RESPONSE ELEMENT BINDING PROTEIN"/>
    <property type="match status" value="1"/>
</dbReference>
<evidence type="ECO:0000256" key="6">
    <source>
        <dbReference type="SAM" id="MobiDB-lite"/>
    </source>
</evidence>
<feature type="coiled-coil region" evidence="5">
    <location>
        <begin position="97"/>
        <end position="124"/>
    </location>
</feature>
<dbReference type="EMBL" id="JAPQKH010000002">
    <property type="protein sequence ID" value="KAJ5113086.1"/>
    <property type="molecule type" value="Genomic_DNA"/>
</dbReference>
<evidence type="ECO:0000313" key="8">
    <source>
        <dbReference type="EMBL" id="KAJ5113086.1"/>
    </source>
</evidence>
<dbReference type="InterPro" id="IPR051027">
    <property type="entry name" value="bZIP_transcription_factors"/>
</dbReference>
<accession>A0A9W9KPI0</accession>
<reference evidence="8" key="2">
    <citation type="journal article" date="2023" name="IMA Fungus">
        <title>Comparative genomic study of the Penicillium genus elucidates a diverse pangenome and 15 lateral gene transfer events.</title>
        <authorList>
            <person name="Petersen C."/>
            <person name="Sorensen T."/>
            <person name="Nielsen M.R."/>
            <person name="Sondergaard T.E."/>
            <person name="Sorensen J.L."/>
            <person name="Fitzpatrick D.A."/>
            <person name="Frisvad J.C."/>
            <person name="Nielsen K.L."/>
        </authorList>
    </citation>
    <scope>NUCLEOTIDE SEQUENCE</scope>
    <source>
        <strain evidence="8">IBT 30069</strain>
    </source>
</reference>
<keyword evidence="3" id="KW-0804">Transcription</keyword>
<keyword evidence="2" id="KW-0805">Transcription regulation</keyword>